<dbReference type="InterPro" id="IPR054586">
    <property type="entry name" value="MACPF_1_fungal"/>
</dbReference>
<gene>
    <name evidence="3" type="ORF">B0J11DRAFT_582534</name>
</gene>
<evidence type="ECO:0000259" key="2">
    <source>
        <dbReference type="Pfam" id="PF22693"/>
    </source>
</evidence>
<feature type="compositionally biased region" description="Basic and acidic residues" evidence="1">
    <location>
        <begin position="211"/>
        <end position="220"/>
    </location>
</feature>
<keyword evidence="4" id="KW-1185">Reference proteome</keyword>
<dbReference type="EMBL" id="JAGMWT010000012">
    <property type="protein sequence ID" value="KAH7118725.1"/>
    <property type="molecule type" value="Genomic_DNA"/>
</dbReference>
<dbReference type="OrthoDB" id="3866630at2759"/>
<proteinExistence type="predicted"/>
<feature type="region of interest" description="Disordered" evidence="1">
    <location>
        <begin position="207"/>
        <end position="228"/>
    </location>
</feature>
<accession>A0A9P9DDX4</accession>
<reference evidence="3" key="1">
    <citation type="journal article" date="2021" name="Nat. Commun.">
        <title>Genetic determinants of endophytism in the Arabidopsis root mycobiome.</title>
        <authorList>
            <person name="Mesny F."/>
            <person name="Miyauchi S."/>
            <person name="Thiergart T."/>
            <person name="Pickel B."/>
            <person name="Atanasova L."/>
            <person name="Karlsson M."/>
            <person name="Huettel B."/>
            <person name="Barry K.W."/>
            <person name="Haridas S."/>
            <person name="Chen C."/>
            <person name="Bauer D."/>
            <person name="Andreopoulos W."/>
            <person name="Pangilinan J."/>
            <person name="LaButti K."/>
            <person name="Riley R."/>
            <person name="Lipzen A."/>
            <person name="Clum A."/>
            <person name="Drula E."/>
            <person name="Henrissat B."/>
            <person name="Kohler A."/>
            <person name="Grigoriev I.V."/>
            <person name="Martin F.M."/>
            <person name="Hacquard S."/>
        </authorList>
    </citation>
    <scope>NUCLEOTIDE SEQUENCE</scope>
    <source>
        <strain evidence="3">MPI-CAGE-CH-0243</strain>
    </source>
</reference>
<dbReference type="Proteomes" id="UP000700596">
    <property type="component" value="Unassembled WGS sequence"/>
</dbReference>
<feature type="region of interest" description="Disordered" evidence="1">
    <location>
        <begin position="607"/>
        <end position="630"/>
    </location>
</feature>
<evidence type="ECO:0000313" key="4">
    <source>
        <dbReference type="Proteomes" id="UP000700596"/>
    </source>
</evidence>
<feature type="domain" description="MACPF-like" evidence="2">
    <location>
        <begin position="544"/>
        <end position="674"/>
    </location>
</feature>
<protein>
    <recommendedName>
        <fullName evidence="2">MACPF-like domain-containing protein</fullName>
    </recommendedName>
</protein>
<dbReference type="Pfam" id="PF22693">
    <property type="entry name" value="MACPF_1"/>
    <property type="match status" value="1"/>
</dbReference>
<evidence type="ECO:0000256" key="1">
    <source>
        <dbReference type="SAM" id="MobiDB-lite"/>
    </source>
</evidence>
<evidence type="ECO:0000313" key="3">
    <source>
        <dbReference type="EMBL" id="KAH7118725.1"/>
    </source>
</evidence>
<sequence length="1038" mass="114117">MSNTEVKQRSKALRITEWNIKEDLRKATATLQKSQLTISEVTLGALRAKIGTVVTQDQSFCYSDGSSVDDDVKYEDYLEINGEESTKGAPDTIYVKPPKEPAPVPPTPPKTVTELLAVTPFIFQIYQWAANATEASAGAATTNKGSLHSKSIENVDKVGNMTLAGLRKLIPGMSSYSAVHMFCTPSGATVTDEKILIPDYLVMEPAETTETTEKDKEKPKPTTSTASPQSFKIYYKTNQALNNPTKVNISPDIKANTELTKVDPGKVATPLTEKTRVPIIEASMFLTGSDTKAGEFGASYLDDKQWDKVLQNCGVFYGWIVDRSTNRIVRAPKAAFKLRSKIMEDPIANLPDYAPNEKPPANKDTIPPGSSTQSQDIGSKEAVGGAGVDPPLPVNAAEEPTKDPAEVPDENSTKETQPPLPPPPQKPILRTKADAGIPNFRVNDDSRIEITAAEHEFEVSMARNDFSSQSTEASMSGGYAGFSVGVSAGYASSKSKSTLKTEGNWSKTFVARYLYPRCDLFLYADDLEPSPDLVAAIERVRVTKNIKDLRRIHADYGHLFCQNLTLGGRLQSSKIAKGKSISEEETQKEQFKVSVGVTVATPVGVGASVKRDQEQGKEGSDNKTDKQSDETNVFEAVGGDTILANNPGLWAPTVAKHQFWRVINRDGMAPLADIIADIPGYREVKSWFIQAVPAISKYIELDDSRQVMARFRLTAPTNGLSKQNEADPSYYLGHDPSAFGGSKPRLMGVDRLNFWGRMIEYPTEIALFGPANFRAPVLQGYSKSIVGGTPFGAQYNAEFTHTEWNILAPFSESLTHGSRIILRTNPYIEPPDPNKPVDATKPIEPPKGAPVSHIVVFRNQQGVFLPGMSDSDENQYWRILKVGAVTEGEHIKEGDEVRFCWVFKDQLTGFRDYRDDIFGRRRNQCPPELESSVLYLKLPWPRFESTAANTMMLSPVLPPVVAGQVDTVALEVLPARGKGDGTYKYVAQDVRFRIDTVANEGLGDSGDYLLKDIRQENVKVDFSISLRGMQIAVKAFYF</sequence>
<organism evidence="3 4">
    <name type="scientific">Dendryphion nanum</name>
    <dbReference type="NCBI Taxonomy" id="256645"/>
    <lineage>
        <taxon>Eukaryota</taxon>
        <taxon>Fungi</taxon>
        <taxon>Dikarya</taxon>
        <taxon>Ascomycota</taxon>
        <taxon>Pezizomycotina</taxon>
        <taxon>Dothideomycetes</taxon>
        <taxon>Pleosporomycetidae</taxon>
        <taxon>Pleosporales</taxon>
        <taxon>Torulaceae</taxon>
        <taxon>Dendryphion</taxon>
    </lineage>
</organism>
<feature type="compositionally biased region" description="Basic and acidic residues" evidence="1">
    <location>
        <begin position="609"/>
        <end position="629"/>
    </location>
</feature>
<feature type="region of interest" description="Disordered" evidence="1">
    <location>
        <begin position="349"/>
        <end position="439"/>
    </location>
</feature>
<feature type="compositionally biased region" description="Polar residues" evidence="1">
    <location>
        <begin position="368"/>
        <end position="377"/>
    </location>
</feature>
<dbReference type="AlphaFoldDB" id="A0A9P9DDX4"/>
<name>A0A9P9DDX4_9PLEO</name>
<comment type="caution">
    <text evidence="3">The sequence shown here is derived from an EMBL/GenBank/DDBJ whole genome shotgun (WGS) entry which is preliminary data.</text>
</comment>